<protein>
    <submittedName>
        <fullName evidence="2">Uncharacterized protein</fullName>
    </submittedName>
</protein>
<accession>A0A498M2K4</accession>
<feature type="region of interest" description="Disordered" evidence="1">
    <location>
        <begin position="36"/>
        <end position="86"/>
    </location>
</feature>
<reference evidence="2 3" key="1">
    <citation type="submission" date="2018-03" db="EMBL/GenBank/DDBJ databases">
        <title>Draft genome sequence of Rohu Carp (Labeo rohita).</title>
        <authorList>
            <person name="Das P."/>
            <person name="Kushwaha B."/>
            <person name="Joshi C.G."/>
            <person name="Kumar D."/>
            <person name="Nagpure N.S."/>
            <person name="Sahoo L."/>
            <person name="Das S.P."/>
            <person name="Bit A."/>
            <person name="Patnaik S."/>
            <person name="Meher P.K."/>
            <person name="Jayasankar P."/>
            <person name="Koringa P.G."/>
            <person name="Patel N.V."/>
            <person name="Hinsu A.T."/>
            <person name="Kumar R."/>
            <person name="Pandey M."/>
            <person name="Agarwal S."/>
            <person name="Srivastava S."/>
            <person name="Singh M."/>
            <person name="Iquebal M.A."/>
            <person name="Jaiswal S."/>
            <person name="Angadi U.B."/>
            <person name="Kumar N."/>
            <person name="Raza M."/>
            <person name="Shah T.M."/>
            <person name="Rai A."/>
            <person name="Jena J.K."/>
        </authorList>
    </citation>
    <scope>NUCLEOTIDE SEQUENCE [LARGE SCALE GENOMIC DNA]</scope>
    <source>
        <strain evidence="2">DASCIFA01</strain>
        <tissue evidence="2">Testis</tissue>
    </source>
</reference>
<gene>
    <name evidence="2" type="ORF">ROHU_028959</name>
</gene>
<feature type="compositionally biased region" description="Basic and acidic residues" evidence="1">
    <location>
        <begin position="37"/>
        <end position="47"/>
    </location>
</feature>
<name>A0A498M2K4_LABRO</name>
<comment type="caution">
    <text evidence="2">The sequence shown here is derived from an EMBL/GenBank/DDBJ whole genome shotgun (WGS) entry which is preliminary data.</text>
</comment>
<dbReference type="Proteomes" id="UP000290572">
    <property type="component" value="Unassembled WGS sequence"/>
</dbReference>
<evidence type="ECO:0000313" key="3">
    <source>
        <dbReference type="Proteomes" id="UP000290572"/>
    </source>
</evidence>
<evidence type="ECO:0000313" key="2">
    <source>
        <dbReference type="EMBL" id="RXN13696.1"/>
    </source>
</evidence>
<dbReference type="AlphaFoldDB" id="A0A498M2K4"/>
<dbReference type="EMBL" id="QBIY01012951">
    <property type="protein sequence ID" value="RXN13696.1"/>
    <property type="molecule type" value="Genomic_DNA"/>
</dbReference>
<proteinExistence type="predicted"/>
<organism evidence="2 3">
    <name type="scientific">Labeo rohita</name>
    <name type="common">Indian major carp</name>
    <name type="synonym">Cyprinus rohita</name>
    <dbReference type="NCBI Taxonomy" id="84645"/>
    <lineage>
        <taxon>Eukaryota</taxon>
        <taxon>Metazoa</taxon>
        <taxon>Chordata</taxon>
        <taxon>Craniata</taxon>
        <taxon>Vertebrata</taxon>
        <taxon>Euteleostomi</taxon>
        <taxon>Actinopterygii</taxon>
        <taxon>Neopterygii</taxon>
        <taxon>Teleostei</taxon>
        <taxon>Ostariophysi</taxon>
        <taxon>Cypriniformes</taxon>
        <taxon>Cyprinidae</taxon>
        <taxon>Labeoninae</taxon>
        <taxon>Labeonini</taxon>
        <taxon>Labeo</taxon>
    </lineage>
</organism>
<evidence type="ECO:0000256" key="1">
    <source>
        <dbReference type="SAM" id="MobiDB-lite"/>
    </source>
</evidence>
<feature type="compositionally biased region" description="Polar residues" evidence="1">
    <location>
        <begin position="67"/>
        <end position="85"/>
    </location>
</feature>
<sequence>MRDLVESPSAPGSCLHQSEEEVMEGLQGFVSAACAENQDHEGSESEIFHGSLAPRASGDAPSISRRLPQTPSGRSSADPSITAQRRITDAAFVIQAGRRDQNLRESRT</sequence>
<keyword evidence="3" id="KW-1185">Reference proteome</keyword>